<dbReference type="Proteomes" id="UP000255421">
    <property type="component" value="Unassembled WGS sequence"/>
</dbReference>
<reference evidence="3" key="1">
    <citation type="submission" date="2016-10" db="EMBL/GenBank/DDBJ databases">
        <authorList>
            <person name="de Groot N.N."/>
        </authorList>
    </citation>
    <scope>NUCLEOTIDE SEQUENCE [LARGE SCALE GENOMIC DNA]</scope>
    <source>
        <strain evidence="3">CGMCC 1.12397</strain>
    </source>
</reference>
<reference evidence="2 5" key="3">
    <citation type="submission" date="2018-07" db="EMBL/GenBank/DDBJ databases">
        <title>Genome sequence of extremly halophilic archaeon Halopelagius longus strain BC12-B1.</title>
        <authorList>
            <person name="Zhang X."/>
        </authorList>
    </citation>
    <scope>NUCLEOTIDE SEQUENCE [LARGE SCALE GENOMIC DNA]</scope>
    <source>
        <strain evidence="2 5">BC12-B1</strain>
    </source>
</reference>
<gene>
    <name evidence="2" type="ORF">DWB78_15855</name>
    <name evidence="3" type="ORF">SAMN05216278_3215</name>
</gene>
<protein>
    <submittedName>
        <fullName evidence="3">Uncharacterized protein</fullName>
    </submittedName>
</protein>
<evidence type="ECO:0000313" key="5">
    <source>
        <dbReference type="Proteomes" id="UP000255421"/>
    </source>
</evidence>
<evidence type="ECO:0000313" key="4">
    <source>
        <dbReference type="Proteomes" id="UP000199289"/>
    </source>
</evidence>
<dbReference type="OrthoDB" id="333939at2157"/>
<evidence type="ECO:0000256" key="1">
    <source>
        <dbReference type="SAM" id="Coils"/>
    </source>
</evidence>
<dbReference type="EMBL" id="QQST01000002">
    <property type="protein sequence ID" value="RDI70100.1"/>
    <property type="molecule type" value="Genomic_DNA"/>
</dbReference>
<evidence type="ECO:0000313" key="3">
    <source>
        <dbReference type="EMBL" id="SDR00384.1"/>
    </source>
</evidence>
<organism evidence="3 4">
    <name type="scientific">Halopelagius longus</name>
    <dbReference type="NCBI Taxonomy" id="1236180"/>
    <lineage>
        <taxon>Archaea</taxon>
        <taxon>Methanobacteriati</taxon>
        <taxon>Methanobacteriota</taxon>
        <taxon>Stenosarchaea group</taxon>
        <taxon>Halobacteria</taxon>
        <taxon>Halobacteriales</taxon>
        <taxon>Haloferacaceae</taxon>
    </lineage>
</organism>
<dbReference type="AlphaFoldDB" id="A0A1H1FHS6"/>
<reference evidence="4" key="2">
    <citation type="submission" date="2016-10" db="EMBL/GenBank/DDBJ databases">
        <authorList>
            <person name="Varghese N."/>
            <person name="Submissions S."/>
        </authorList>
    </citation>
    <scope>NUCLEOTIDE SEQUENCE [LARGE SCALE GENOMIC DNA]</scope>
    <source>
        <strain evidence="4">CGMCC 1.12397</strain>
    </source>
</reference>
<name>A0A1H1FHS6_9EURY</name>
<feature type="coiled-coil region" evidence="1">
    <location>
        <begin position="183"/>
        <end position="210"/>
    </location>
</feature>
<dbReference type="RefSeq" id="WP_092538719.1">
    <property type="nucleotide sequence ID" value="NZ_FNKQ01000004.1"/>
</dbReference>
<sequence>MAFGERISFVTTGDDADERLIREYVVPAVDRLEAIDDCTGVRFSRFGMDPRYDRSEVMLGIYGDFETVIRSERDRWDALVEDGYAESWSREGPPFADKSEPVQRFLGRAYVLGSGMACEYFDRFEDRPELVEEVADDDGRRYGLWCAFHVLANNMGYRAEEEVDAYERLLRDRLVSLTELRDYDFVRDRIEDVRTELDELECTVDELEERGGFDYYSGPNRR</sequence>
<keyword evidence="1" id="KW-0175">Coiled coil</keyword>
<dbReference type="EMBL" id="FNKQ01000004">
    <property type="protein sequence ID" value="SDR00384.1"/>
    <property type="molecule type" value="Genomic_DNA"/>
</dbReference>
<evidence type="ECO:0000313" key="2">
    <source>
        <dbReference type="EMBL" id="RDI70100.1"/>
    </source>
</evidence>
<keyword evidence="5" id="KW-1185">Reference proteome</keyword>
<accession>A0A1H1FHS6</accession>
<proteinExistence type="predicted"/>
<dbReference type="Proteomes" id="UP000199289">
    <property type="component" value="Unassembled WGS sequence"/>
</dbReference>